<dbReference type="InterPro" id="IPR029062">
    <property type="entry name" value="Class_I_gatase-like"/>
</dbReference>
<keyword evidence="2" id="KW-0645">Protease</keyword>
<dbReference type="EMBL" id="CACRYJ010000032">
    <property type="protein sequence ID" value="VZO37237.1"/>
    <property type="molecule type" value="Genomic_DNA"/>
</dbReference>
<protein>
    <submittedName>
        <fullName evidence="5">Peptidase E</fullName>
        <ecNumber evidence="5">3.4.13.21</ecNumber>
    </submittedName>
</protein>
<dbReference type="CDD" id="cd03146">
    <property type="entry name" value="GAT1_Peptidase_E"/>
    <property type="match status" value="1"/>
</dbReference>
<dbReference type="GO" id="GO:0006508">
    <property type="term" value="P:proteolysis"/>
    <property type="evidence" value="ECO:0007669"/>
    <property type="project" value="UniProtKB-KW"/>
</dbReference>
<evidence type="ECO:0000256" key="3">
    <source>
        <dbReference type="ARBA" id="ARBA00022801"/>
    </source>
</evidence>
<comment type="caution">
    <text evidence="5">The sequence shown here is derived from an EMBL/GenBank/DDBJ whole genome shotgun (WGS) entry which is preliminary data.</text>
</comment>
<dbReference type="Pfam" id="PF03575">
    <property type="entry name" value="Peptidase_S51"/>
    <property type="match status" value="1"/>
</dbReference>
<evidence type="ECO:0000256" key="4">
    <source>
        <dbReference type="ARBA" id="ARBA00022825"/>
    </source>
</evidence>
<dbReference type="InterPro" id="IPR005320">
    <property type="entry name" value="Peptidase_S51"/>
</dbReference>
<dbReference type="AlphaFoldDB" id="A0A7M4DJL7"/>
<dbReference type="PANTHER" id="PTHR20842">
    <property type="entry name" value="PROTEASE S51 ALPHA-ASPARTYL DIPEPTIDASE"/>
    <property type="match status" value="1"/>
</dbReference>
<dbReference type="Gene3D" id="3.40.50.880">
    <property type="match status" value="1"/>
</dbReference>
<evidence type="ECO:0000313" key="6">
    <source>
        <dbReference type="Proteomes" id="UP000419743"/>
    </source>
</evidence>
<dbReference type="RefSeq" id="WP_156741088.1">
    <property type="nucleotide sequence ID" value="NZ_CACRYJ010000032.1"/>
</dbReference>
<dbReference type="NCBIfam" id="NF003642">
    <property type="entry name" value="PRK05282.1"/>
    <property type="match status" value="1"/>
</dbReference>
<accession>A0A7M4DJL7</accession>
<dbReference type="SUPFAM" id="SSF52317">
    <property type="entry name" value="Class I glutamine amidotransferase-like"/>
    <property type="match status" value="1"/>
</dbReference>
<gene>
    <name evidence="5" type="primary">pepE</name>
    <name evidence="5" type="ORF">HALOF300_02324</name>
</gene>
<proteinExistence type="inferred from homology"/>
<dbReference type="Proteomes" id="UP000419743">
    <property type="component" value="Unassembled WGS sequence"/>
</dbReference>
<name>A0A7M4DJL7_9MICO</name>
<keyword evidence="5" id="KW-0224">Dipeptidase</keyword>
<sequence>MELLLLSNSTAPGRGYLEHARDAIAEAFTGVSRIGFVPFALADHDAYTAQVRRGLSFLDAEVVGLHERTGDPLAGLDAVFVGGGNSFRLVDQLQRRGLIESIRDAVAGGLRYLGSSAGTNVATPSIRTTNDMPIVEPASFAAIGLVPFQINPHYLDPDPSSSHQGETRDERLQQYLEENDVPVLAMREGTWLRRSGASLTLGGEATGARLYRKGEPTAEVTTGMNLSDLLG</sequence>
<evidence type="ECO:0000256" key="1">
    <source>
        <dbReference type="ARBA" id="ARBA00006534"/>
    </source>
</evidence>
<keyword evidence="3 5" id="KW-0378">Hydrolase</keyword>
<reference evidence="5 6" key="1">
    <citation type="submission" date="2019-11" db="EMBL/GenBank/DDBJ databases">
        <authorList>
            <person name="Criscuolo A."/>
        </authorList>
    </citation>
    <scope>NUCLEOTIDE SEQUENCE [LARGE SCALE GENOMIC DNA]</scope>
    <source>
        <strain evidence="5">CIP111667</strain>
    </source>
</reference>
<evidence type="ECO:0000256" key="2">
    <source>
        <dbReference type="ARBA" id="ARBA00022670"/>
    </source>
</evidence>
<dbReference type="GO" id="GO:0008236">
    <property type="term" value="F:serine-type peptidase activity"/>
    <property type="evidence" value="ECO:0007669"/>
    <property type="project" value="UniProtKB-KW"/>
</dbReference>
<comment type="similarity">
    <text evidence="1">Belongs to the peptidase S51 family.</text>
</comment>
<organism evidence="5 6">
    <name type="scientific">Occultella aeris</name>
    <dbReference type="NCBI Taxonomy" id="2761496"/>
    <lineage>
        <taxon>Bacteria</taxon>
        <taxon>Bacillati</taxon>
        <taxon>Actinomycetota</taxon>
        <taxon>Actinomycetes</taxon>
        <taxon>Micrococcales</taxon>
        <taxon>Ruaniaceae</taxon>
        <taxon>Occultella</taxon>
    </lineage>
</organism>
<keyword evidence="6" id="KW-1185">Reference proteome</keyword>
<keyword evidence="4" id="KW-0720">Serine protease</keyword>
<evidence type="ECO:0000313" key="5">
    <source>
        <dbReference type="EMBL" id="VZO37237.1"/>
    </source>
</evidence>
<dbReference type="EC" id="3.4.13.21" evidence="5"/>
<dbReference type="GO" id="GO:0016805">
    <property type="term" value="F:dipeptidase activity"/>
    <property type="evidence" value="ECO:0007669"/>
    <property type="project" value="UniProtKB-KW"/>
</dbReference>
<dbReference type="PANTHER" id="PTHR20842:SF0">
    <property type="entry name" value="ALPHA-ASPARTYL DIPEPTIDASE"/>
    <property type="match status" value="1"/>
</dbReference>